<dbReference type="PANTHER" id="PTHR47481">
    <property type="match status" value="1"/>
</dbReference>
<dbReference type="EMBL" id="JARKNE010000012">
    <property type="protein sequence ID" value="KAK5775509.1"/>
    <property type="molecule type" value="Genomic_DNA"/>
</dbReference>
<reference evidence="2 3" key="1">
    <citation type="submission" date="2023-03" db="EMBL/GenBank/DDBJ databases">
        <title>WGS of Gossypium arboreum.</title>
        <authorList>
            <person name="Yu D."/>
        </authorList>
    </citation>
    <scope>NUCLEOTIDE SEQUENCE [LARGE SCALE GENOMIC DNA]</scope>
    <source>
        <tissue evidence="2">Leaf</tissue>
    </source>
</reference>
<comment type="caution">
    <text evidence="2">The sequence shown here is derived from an EMBL/GenBank/DDBJ whole genome shotgun (WGS) entry which is preliminary data.</text>
</comment>
<feature type="compositionally biased region" description="Polar residues" evidence="1">
    <location>
        <begin position="93"/>
        <end position="103"/>
    </location>
</feature>
<feature type="region of interest" description="Disordered" evidence="1">
    <location>
        <begin position="93"/>
        <end position="113"/>
    </location>
</feature>
<protein>
    <submittedName>
        <fullName evidence="2">Uncharacterized protein</fullName>
    </submittedName>
</protein>
<proteinExistence type="predicted"/>
<name>A0ABR0MNF2_GOSAR</name>
<organism evidence="2 3">
    <name type="scientific">Gossypium arboreum</name>
    <name type="common">Tree cotton</name>
    <name type="synonym">Gossypium nanking</name>
    <dbReference type="NCBI Taxonomy" id="29729"/>
    <lineage>
        <taxon>Eukaryota</taxon>
        <taxon>Viridiplantae</taxon>
        <taxon>Streptophyta</taxon>
        <taxon>Embryophyta</taxon>
        <taxon>Tracheophyta</taxon>
        <taxon>Spermatophyta</taxon>
        <taxon>Magnoliopsida</taxon>
        <taxon>eudicotyledons</taxon>
        <taxon>Gunneridae</taxon>
        <taxon>Pentapetalae</taxon>
        <taxon>rosids</taxon>
        <taxon>malvids</taxon>
        <taxon>Malvales</taxon>
        <taxon>Malvaceae</taxon>
        <taxon>Malvoideae</taxon>
        <taxon>Gossypium</taxon>
    </lineage>
</organism>
<sequence>MKDLLMNIKGYCDSLTSCGEVISEYEHVIAILNGLSPEYESIITIITTSQLPSSVQNITTMLLDAEARMQSTVAEIPSSTNMVTHEQTTLVVESDSTSTYRPTSSSLRGRGRGRMSDSRIQCQLCGKTRHLVDRCYHSESQPILSLILLSFCINLVV</sequence>
<accession>A0ABR0MNF2</accession>
<gene>
    <name evidence="2" type="ORF">PVK06_043406</name>
</gene>
<dbReference type="Proteomes" id="UP001358586">
    <property type="component" value="Chromosome 12"/>
</dbReference>
<dbReference type="PANTHER" id="PTHR47481:SF30">
    <property type="entry name" value="CCHC-TYPE DOMAIN-CONTAINING PROTEIN"/>
    <property type="match status" value="1"/>
</dbReference>
<evidence type="ECO:0000313" key="2">
    <source>
        <dbReference type="EMBL" id="KAK5775509.1"/>
    </source>
</evidence>
<evidence type="ECO:0000313" key="3">
    <source>
        <dbReference type="Proteomes" id="UP001358586"/>
    </source>
</evidence>
<keyword evidence="3" id="KW-1185">Reference proteome</keyword>
<evidence type="ECO:0000256" key="1">
    <source>
        <dbReference type="SAM" id="MobiDB-lite"/>
    </source>
</evidence>